<evidence type="ECO:0000256" key="6">
    <source>
        <dbReference type="ARBA" id="ARBA00023033"/>
    </source>
</evidence>
<keyword evidence="9" id="KW-0472">Membrane</keyword>
<protein>
    <submittedName>
        <fullName evidence="10">Benzoate 4-monooxygenase cytochrome P450</fullName>
    </submittedName>
</protein>
<evidence type="ECO:0000256" key="7">
    <source>
        <dbReference type="PIRSR" id="PIRSR602401-1"/>
    </source>
</evidence>
<dbReference type="PROSITE" id="PS00086">
    <property type="entry name" value="CYTOCHROME_P450"/>
    <property type="match status" value="1"/>
</dbReference>
<keyword evidence="3 7" id="KW-0479">Metal-binding</keyword>
<dbReference type="SUPFAM" id="SSF48264">
    <property type="entry name" value="Cytochrome P450"/>
    <property type="match status" value="1"/>
</dbReference>
<dbReference type="PRINTS" id="PR00463">
    <property type="entry name" value="EP450I"/>
</dbReference>
<comment type="similarity">
    <text evidence="2 8">Belongs to the cytochrome P450 family.</text>
</comment>
<dbReference type="Gene3D" id="1.10.630.10">
    <property type="entry name" value="Cytochrome P450"/>
    <property type="match status" value="1"/>
</dbReference>
<dbReference type="CDD" id="cd11062">
    <property type="entry name" value="CYP58-like"/>
    <property type="match status" value="1"/>
</dbReference>
<evidence type="ECO:0000256" key="1">
    <source>
        <dbReference type="ARBA" id="ARBA00001971"/>
    </source>
</evidence>
<evidence type="ECO:0000313" key="10">
    <source>
        <dbReference type="EMBL" id="KAF2717073.1"/>
    </source>
</evidence>
<dbReference type="InterPro" id="IPR017972">
    <property type="entry name" value="Cyt_P450_CS"/>
</dbReference>
<feature type="binding site" description="axial binding residue" evidence="7">
    <location>
        <position position="416"/>
    </location>
    <ligand>
        <name>heme</name>
        <dbReference type="ChEBI" id="CHEBI:30413"/>
    </ligand>
    <ligandPart>
        <name>Fe</name>
        <dbReference type="ChEBI" id="CHEBI:18248"/>
    </ligandPart>
</feature>
<evidence type="ECO:0000256" key="9">
    <source>
        <dbReference type="SAM" id="Phobius"/>
    </source>
</evidence>
<reference evidence="10" key="1">
    <citation type="journal article" date="2020" name="Stud. Mycol.">
        <title>101 Dothideomycetes genomes: a test case for predicting lifestyles and emergence of pathogens.</title>
        <authorList>
            <person name="Haridas S."/>
            <person name="Albert R."/>
            <person name="Binder M."/>
            <person name="Bloem J."/>
            <person name="Labutti K."/>
            <person name="Salamov A."/>
            <person name="Andreopoulos B."/>
            <person name="Baker S."/>
            <person name="Barry K."/>
            <person name="Bills G."/>
            <person name="Bluhm B."/>
            <person name="Cannon C."/>
            <person name="Castanera R."/>
            <person name="Culley D."/>
            <person name="Daum C."/>
            <person name="Ezra D."/>
            <person name="Gonzalez J."/>
            <person name="Henrissat B."/>
            <person name="Kuo A."/>
            <person name="Liang C."/>
            <person name="Lipzen A."/>
            <person name="Lutzoni F."/>
            <person name="Magnuson J."/>
            <person name="Mondo S."/>
            <person name="Nolan M."/>
            <person name="Ohm R."/>
            <person name="Pangilinan J."/>
            <person name="Park H.-J."/>
            <person name="Ramirez L."/>
            <person name="Alfaro M."/>
            <person name="Sun H."/>
            <person name="Tritt A."/>
            <person name="Yoshinaga Y."/>
            <person name="Zwiers L.-H."/>
            <person name="Turgeon B."/>
            <person name="Goodwin S."/>
            <person name="Spatafora J."/>
            <person name="Crous P."/>
            <person name="Grigoriev I."/>
        </authorList>
    </citation>
    <scope>NUCLEOTIDE SEQUENCE</scope>
    <source>
        <strain evidence="10">CBS 116435</strain>
    </source>
</reference>
<evidence type="ECO:0000256" key="4">
    <source>
        <dbReference type="ARBA" id="ARBA00023002"/>
    </source>
</evidence>
<sequence>MPTSFSIEGNVIKTGILGLIGYIVAIAMHRLYISPLAKISGPKLAALTYFYEFYYDALRHGQYLLKVKELHEKYGAMVRITPGEARHDESAFFTFDADKHRLRRAGMSGSFSKQSIRALEPTMLGIIEHTARRMESFATSGQVVNLREIYSGMTLDVIAQYCFGETTDNPTQESFGPELMVLFEKIPQQHAWGRMFPWLYDMLGKIPMSIVVHLDQRFKPLVKYSDKIGGQISGVPAKDRPDRLCTVLHESQDSKQLPESDKTLKRFKSEVAIFLGAGVETTTASLATLSYHLASNPHQMEQLRRELADSLAENSEVPLTAAKLETLPYFTVVTQEGVRLSFGVPGRLPRVAPREELVYAGYRLPPGTVMSESSYLIHTNEEFFPDPFTIKPERRISDKININRNFVAFSRGARMCIDMNLAYAEMYLACAVVLPRFDLKLVDTTHRDVKMVHDFFTGFPCLESKGVRVSVSKRS</sequence>
<dbReference type="Pfam" id="PF00067">
    <property type="entry name" value="p450"/>
    <property type="match status" value="1"/>
</dbReference>
<dbReference type="InterPro" id="IPR001128">
    <property type="entry name" value="Cyt_P450"/>
</dbReference>
<keyword evidence="6 8" id="KW-0503">Monooxygenase</keyword>
<dbReference type="EMBL" id="MU003853">
    <property type="protein sequence ID" value="KAF2717073.1"/>
    <property type="molecule type" value="Genomic_DNA"/>
</dbReference>
<organism evidence="10 11">
    <name type="scientific">Polychaeton citri CBS 116435</name>
    <dbReference type="NCBI Taxonomy" id="1314669"/>
    <lineage>
        <taxon>Eukaryota</taxon>
        <taxon>Fungi</taxon>
        <taxon>Dikarya</taxon>
        <taxon>Ascomycota</taxon>
        <taxon>Pezizomycotina</taxon>
        <taxon>Dothideomycetes</taxon>
        <taxon>Dothideomycetidae</taxon>
        <taxon>Capnodiales</taxon>
        <taxon>Capnodiaceae</taxon>
        <taxon>Polychaeton</taxon>
    </lineage>
</organism>
<dbReference type="GO" id="GO:0005506">
    <property type="term" value="F:iron ion binding"/>
    <property type="evidence" value="ECO:0007669"/>
    <property type="project" value="InterPro"/>
</dbReference>
<dbReference type="InterPro" id="IPR050121">
    <property type="entry name" value="Cytochrome_P450_monoxygenase"/>
</dbReference>
<dbReference type="PANTHER" id="PTHR24305">
    <property type="entry name" value="CYTOCHROME P450"/>
    <property type="match status" value="1"/>
</dbReference>
<proteinExistence type="inferred from homology"/>
<dbReference type="PANTHER" id="PTHR24305:SF157">
    <property type="entry name" value="N-ACETYLTRYPTOPHAN 6-HYDROXYLASE IVOC-RELATED"/>
    <property type="match status" value="1"/>
</dbReference>
<evidence type="ECO:0000313" key="11">
    <source>
        <dbReference type="Proteomes" id="UP000799441"/>
    </source>
</evidence>
<dbReference type="InterPro" id="IPR036396">
    <property type="entry name" value="Cyt_P450_sf"/>
</dbReference>
<keyword evidence="5 7" id="KW-0408">Iron</keyword>
<evidence type="ECO:0000256" key="2">
    <source>
        <dbReference type="ARBA" id="ARBA00010617"/>
    </source>
</evidence>
<dbReference type="GO" id="GO:0020037">
    <property type="term" value="F:heme binding"/>
    <property type="evidence" value="ECO:0007669"/>
    <property type="project" value="InterPro"/>
</dbReference>
<name>A0A9P4UKS0_9PEZI</name>
<comment type="caution">
    <text evidence="10">The sequence shown here is derived from an EMBL/GenBank/DDBJ whole genome shotgun (WGS) entry which is preliminary data.</text>
</comment>
<keyword evidence="4 8" id="KW-0560">Oxidoreductase</keyword>
<evidence type="ECO:0000256" key="5">
    <source>
        <dbReference type="ARBA" id="ARBA00023004"/>
    </source>
</evidence>
<keyword evidence="9" id="KW-0812">Transmembrane</keyword>
<dbReference type="GO" id="GO:0004497">
    <property type="term" value="F:monooxygenase activity"/>
    <property type="evidence" value="ECO:0007669"/>
    <property type="project" value="UniProtKB-KW"/>
</dbReference>
<gene>
    <name evidence="10" type="ORF">K431DRAFT_334691</name>
</gene>
<feature type="transmembrane region" description="Helical" evidence="9">
    <location>
        <begin position="12"/>
        <end position="33"/>
    </location>
</feature>
<accession>A0A9P4UKS0</accession>
<dbReference type="Proteomes" id="UP000799441">
    <property type="component" value="Unassembled WGS sequence"/>
</dbReference>
<dbReference type="GO" id="GO:0016705">
    <property type="term" value="F:oxidoreductase activity, acting on paired donors, with incorporation or reduction of molecular oxygen"/>
    <property type="evidence" value="ECO:0007669"/>
    <property type="project" value="InterPro"/>
</dbReference>
<keyword evidence="7 8" id="KW-0349">Heme</keyword>
<comment type="cofactor">
    <cofactor evidence="1 7">
        <name>heme</name>
        <dbReference type="ChEBI" id="CHEBI:30413"/>
    </cofactor>
</comment>
<evidence type="ECO:0000256" key="8">
    <source>
        <dbReference type="RuleBase" id="RU000461"/>
    </source>
</evidence>
<keyword evidence="9" id="KW-1133">Transmembrane helix</keyword>
<keyword evidence="11" id="KW-1185">Reference proteome</keyword>
<dbReference type="InterPro" id="IPR002401">
    <property type="entry name" value="Cyt_P450_E_grp-I"/>
</dbReference>
<dbReference type="AlphaFoldDB" id="A0A9P4UKS0"/>
<evidence type="ECO:0000256" key="3">
    <source>
        <dbReference type="ARBA" id="ARBA00022723"/>
    </source>
</evidence>
<dbReference type="OrthoDB" id="3945418at2759"/>